<reference evidence="2" key="1">
    <citation type="journal article" date="2011" name="PLoS Genet.">
        <title>Genomic analysis of the necrotrophic fungal pathogens Sclerotinia sclerotiorum and Botrytis cinerea.</title>
        <authorList>
            <person name="Amselem J."/>
            <person name="Cuomo C.A."/>
            <person name="van Kan J.A."/>
            <person name="Viaud M."/>
            <person name="Benito E.P."/>
            <person name="Couloux A."/>
            <person name="Coutinho P.M."/>
            <person name="de Vries R.P."/>
            <person name="Dyer P.S."/>
            <person name="Fillinger S."/>
            <person name="Fournier E."/>
            <person name="Gout L."/>
            <person name="Hahn M."/>
            <person name="Kohn L."/>
            <person name="Lapalu N."/>
            <person name="Plummer K.M."/>
            <person name="Pradier J.M."/>
            <person name="Quevillon E."/>
            <person name="Sharon A."/>
            <person name="Simon A."/>
            <person name="ten Have A."/>
            <person name="Tudzynski B."/>
            <person name="Tudzynski P."/>
            <person name="Wincker P."/>
            <person name="Andrew M."/>
            <person name="Anthouard V."/>
            <person name="Beever R.E."/>
            <person name="Beffa R."/>
            <person name="Benoit I."/>
            <person name="Bouzid O."/>
            <person name="Brault B."/>
            <person name="Chen Z."/>
            <person name="Choquer M."/>
            <person name="Collemare J."/>
            <person name="Cotton P."/>
            <person name="Danchin E.G."/>
            <person name="Da Silva C."/>
            <person name="Gautier A."/>
            <person name="Giraud C."/>
            <person name="Giraud T."/>
            <person name="Gonzalez C."/>
            <person name="Grossetete S."/>
            <person name="Guldener U."/>
            <person name="Henrissat B."/>
            <person name="Howlett B.J."/>
            <person name="Kodira C."/>
            <person name="Kretschmer M."/>
            <person name="Lappartient A."/>
            <person name="Leroch M."/>
            <person name="Levis C."/>
            <person name="Mauceli E."/>
            <person name="Neuveglise C."/>
            <person name="Oeser B."/>
            <person name="Pearson M."/>
            <person name="Poulain J."/>
            <person name="Poussereau N."/>
            <person name="Quesneville H."/>
            <person name="Rascle C."/>
            <person name="Schumacher J."/>
            <person name="Segurens B."/>
            <person name="Sexton A."/>
            <person name="Silva E."/>
            <person name="Sirven C."/>
            <person name="Soanes D.M."/>
            <person name="Talbot N.J."/>
            <person name="Templeton M."/>
            <person name="Yandava C."/>
            <person name="Yarden O."/>
            <person name="Zeng Q."/>
            <person name="Rollins J.A."/>
            <person name="Lebrun M.H."/>
            <person name="Dickman M."/>
        </authorList>
    </citation>
    <scope>NUCLEOTIDE SEQUENCE [LARGE SCALE GENOMIC DNA]</scope>
    <source>
        <strain evidence="2">T4</strain>
    </source>
</reference>
<proteinExistence type="predicted"/>
<dbReference type="EMBL" id="FQ790286">
    <property type="protein sequence ID" value="CCD47333.1"/>
    <property type="molecule type" value="Genomic_DNA"/>
</dbReference>
<dbReference type="AlphaFoldDB" id="G2Y3U3"/>
<evidence type="ECO:0000313" key="1">
    <source>
        <dbReference type="EMBL" id="CCD47333.1"/>
    </source>
</evidence>
<evidence type="ECO:0000313" key="2">
    <source>
        <dbReference type="Proteomes" id="UP000008177"/>
    </source>
</evidence>
<sequence length="61" mass="6716">MGFFIKHGAYRAFVGIYKPLTSFVPVSGNFIVAPTNISRLKIYTARNVEAKSQPPIDISVS</sequence>
<dbReference type="Proteomes" id="UP000008177">
    <property type="component" value="Unplaced contigs"/>
</dbReference>
<name>G2Y3U3_BOTF4</name>
<gene>
    <name evidence="1" type="ORF">BofuT4_uP004920.1</name>
</gene>
<dbReference type="HOGENOM" id="CLU_2922363_0_0_1"/>
<protein>
    <submittedName>
        <fullName evidence="1">Uncharacterized protein</fullName>
    </submittedName>
</protein>
<organism evidence="1 2">
    <name type="scientific">Botryotinia fuckeliana (strain T4)</name>
    <name type="common">Noble rot fungus</name>
    <name type="synonym">Botrytis cinerea</name>
    <dbReference type="NCBI Taxonomy" id="999810"/>
    <lineage>
        <taxon>Eukaryota</taxon>
        <taxon>Fungi</taxon>
        <taxon>Dikarya</taxon>
        <taxon>Ascomycota</taxon>
        <taxon>Pezizomycotina</taxon>
        <taxon>Leotiomycetes</taxon>
        <taxon>Helotiales</taxon>
        <taxon>Sclerotiniaceae</taxon>
        <taxon>Botrytis</taxon>
    </lineage>
</organism>
<dbReference type="InParanoid" id="G2Y3U3"/>
<accession>G2Y3U3</accession>